<keyword evidence="1" id="KW-0547">Nucleotide-binding</keyword>
<keyword evidence="7" id="KW-1185">Reference proteome</keyword>
<evidence type="ECO:0000256" key="3">
    <source>
        <dbReference type="ARBA" id="ARBA00022840"/>
    </source>
</evidence>
<dbReference type="InterPro" id="IPR014015">
    <property type="entry name" value="Helicase_SF3_DNA-vir"/>
</dbReference>
<dbReference type="GO" id="GO:0004386">
    <property type="term" value="F:helicase activity"/>
    <property type="evidence" value="ECO:0007669"/>
    <property type="project" value="UniProtKB-KW"/>
</dbReference>
<dbReference type="OrthoDB" id="784829at2"/>
<dbReference type="RefSeq" id="WP_126537976.1">
    <property type="nucleotide sequence ID" value="NZ_AP018560.1"/>
</dbReference>
<keyword evidence="6" id="KW-0347">Helicase</keyword>
<reference evidence="7" key="1">
    <citation type="submission" date="2018-04" db="EMBL/GenBank/DDBJ databases">
        <authorList>
            <person name="Watanabe M."/>
            <person name="Kojima H."/>
        </authorList>
    </citation>
    <scope>NUCLEOTIDE SEQUENCE [LARGE SCALE GENOMIC DNA]</scope>
    <source>
        <strain evidence="7">Dysh456</strain>
    </source>
</reference>
<gene>
    <name evidence="6" type="ORF">ALSL_1546</name>
</gene>
<sequence>MTKKRKPDLEGASCPTDDPRIAEEARRLLAEEDAAMSESELRARADAERKRLDKEHRAKRKKNAGGAADKERPTMATDDPRIAEEVRRFTEGQQQRIAEDNERNPVLPSLRTNPFGAATVVLERYFTKDDVRLLVYYREDWYQYKNQRWVLVAKKDVESALYKRLLLCRQVDAEGEIHDFVTSKPNLDTIYFQIEKNETIPSDLVLPCAREPDGSWREVDGQGCMVCRGEIVDMVSGESRPTLYTFVPNGADWRYDPNASAPKRWLQFLAELFGDKADEIAMLQEWIGYVLAGDTWAQKALLIVGPKRAGKGTIGEVLRRLLGKSMVSSPAINAIGDRFGLEDSINKRLLLVSDARLSSKKDTMAVVENLLRIVGNDPVMVDRKNKLAITDQLGVRVMMLTNTLPQFADSSDAISSRFLILQLGQSFFDQEDHRLLDKLTDELPGIALWAMEGYRRLRERGRFDEPESSKQARKDWYETGNPLAEFVKDYCVLGPDEKVDPTFFTEKYNVWRGQRKMPTVASNKVSEALKDMYGESIRRGSDGSKRCWRGIDLNEDGKNLADI</sequence>
<dbReference type="AlphaFoldDB" id="A0A2Z6E617"/>
<dbReference type="Pfam" id="PF19263">
    <property type="entry name" value="DUF5906"/>
    <property type="match status" value="1"/>
</dbReference>
<dbReference type="EMBL" id="AP018560">
    <property type="protein sequence ID" value="BBD80201.1"/>
    <property type="molecule type" value="Genomic_DNA"/>
</dbReference>
<keyword evidence="2" id="KW-0378">Hydrolase</keyword>
<dbReference type="NCBIfam" id="TIGR01613">
    <property type="entry name" value="primase_Cterm"/>
    <property type="match status" value="1"/>
</dbReference>
<reference evidence="7" key="2">
    <citation type="submission" date="2018-06" db="EMBL/GenBank/DDBJ databases">
        <title>Genome sequence of Rhodanobacteraceae bacterium strain Dysh456.</title>
        <authorList>
            <person name="Fukui M."/>
        </authorList>
    </citation>
    <scope>NUCLEOTIDE SEQUENCE [LARGE SCALE GENOMIC DNA]</scope>
    <source>
        <strain evidence="7">Dysh456</strain>
    </source>
</reference>
<feature type="compositionally biased region" description="Basic and acidic residues" evidence="4">
    <location>
        <begin position="17"/>
        <end position="30"/>
    </location>
</feature>
<dbReference type="PROSITE" id="PS51206">
    <property type="entry name" value="SF3_HELICASE_1"/>
    <property type="match status" value="1"/>
</dbReference>
<dbReference type="Gene3D" id="3.40.50.300">
    <property type="entry name" value="P-loop containing nucleotide triphosphate hydrolases"/>
    <property type="match status" value="1"/>
</dbReference>
<dbReference type="SUPFAM" id="SSF52540">
    <property type="entry name" value="P-loop containing nucleoside triphosphate hydrolases"/>
    <property type="match status" value="1"/>
</dbReference>
<feature type="compositionally biased region" description="Basic and acidic residues" evidence="4">
    <location>
        <begin position="39"/>
        <end position="56"/>
    </location>
</feature>
<name>A0A2Z6E617_9GAMM</name>
<organism evidence="6 7">
    <name type="scientific">Aerosticca soli</name>
    <dbReference type="NCBI Taxonomy" id="2010829"/>
    <lineage>
        <taxon>Bacteria</taxon>
        <taxon>Pseudomonadati</taxon>
        <taxon>Pseudomonadota</taxon>
        <taxon>Gammaproteobacteria</taxon>
        <taxon>Lysobacterales</taxon>
        <taxon>Rhodanobacteraceae</taxon>
        <taxon>Aerosticca</taxon>
    </lineage>
</organism>
<dbReference type="InterPro" id="IPR006500">
    <property type="entry name" value="Helicase_put_C_phage/plasmid"/>
</dbReference>
<dbReference type="InterPro" id="IPR051620">
    <property type="entry name" value="ORF904-like_C"/>
</dbReference>
<evidence type="ECO:0000256" key="1">
    <source>
        <dbReference type="ARBA" id="ARBA00022741"/>
    </source>
</evidence>
<evidence type="ECO:0000313" key="7">
    <source>
        <dbReference type="Proteomes" id="UP000270530"/>
    </source>
</evidence>
<dbReference type="PANTHER" id="PTHR35372:SF2">
    <property type="entry name" value="SF3 HELICASE DOMAIN-CONTAINING PROTEIN"/>
    <property type="match status" value="1"/>
</dbReference>
<evidence type="ECO:0000256" key="2">
    <source>
        <dbReference type="ARBA" id="ARBA00022801"/>
    </source>
</evidence>
<evidence type="ECO:0000259" key="5">
    <source>
        <dbReference type="PROSITE" id="PS51206"/>
    </source>
</evidence>
<dbReference type="KEGG" id="rbd:ALSL_1546"/>
<dbReference type="InterPro" id="IPR027417">
    <property type="entry name" value="P-loop_NTPase"/>
</dbReference>
<keyword evidence="3" id="KW-0067">ATP-binding</keyword>
<dbReference type="GO" id="GO:0005524">
    <property type="term" value="F:ATP binding"/>
    <property type="evidence" value="ECO:0007669"/>
    <property type="project" value="UniProtKB-KW"/>
</dbReference>
<evidence type="ECO:0000256" key="4">
    <source>
        <dbReference type="SAM" id="MobiDB-lite"/>
    </source>
</evidence>
<dbReference type="GO" id="GO:0016787">
    <property type="term" value="F:hydrolase activity"/>
    <property type="evidence" value="ECO:0007669"/>
    <property type="project" value="UniProtKB-KW"/>
</dbReference>
<feature type="region of interest" description="Disordered" evidence="4">
    <location>
        <begin position="1"/>
        <end position="75"/>
    </location>
</feature>
<dbReference type="PANTHER" id="PTHR35372">
    <property type="entry name" value="ATP BINDING PROTEIN-RELATED"/>
    <property type="match status" value="1"/>
</dbReference>
<feature type="domain" description="SF3 helicase" evidence="5">
    <location>
        <begin position="278"/>
        <end position="436"/>
    </location>
</feature>
<dbReference type="Proteomes" id="UP000270530">
    <property type="component" value="Chromosome"/>
</dbReference>
<evidence type="ECO:0000313" key="6">
    <source>
        <dbReference type="EMBL" id="BBD80201.1"/>
    </source>
</evidence>
<protein>
    <submittedName>
        <fullName evidence="6">DNA primase/helicase, phage-associated</fullName>
    </submittedName>
</protein>
<dbReference type="InterPro" id="IPR045455">
    <property type="entry name" value="NrS-1_pol-like_helicase"/>
</dbReference>
<proteinExistence type="predicted"/>
<accession>A0A2Z6E617</accession>